<evidence type="ECO:0000313" key="3">
    <source>
        <dbReference type="Proteomes" id="UP000547528"/>
    </source>
</evidence>
<proteinExistence type="predicted"/>
<organism evidence="2 3">
    <name type="scientific">Garicola koreensis</name>
    <dbReference type="NCBI Taxonomy" id="1262554"/>
    <lineage>
        <taxon>Bacteria</taxon>
        <taxon>Bacillati</taxon>
        <taxon>Actinomycetota</taxon>
        <taxon>Actinomycetes</taxon>
        <taxon>Micrococcales</taxon>
        <taxon>Micrococcaceae</taxon>
        <taxon>Garicola</taxon>
    </lineage>
</organism>
<dbReference type="AlphaFoldDB" id="A0A7W5TSI2"/>
<evidence type="ECO:0000313" key="2">
    <source>
        <dbReference type="EMBL" id="MBB3666584.1"/>
    </source>
</evidence>
<sequence>MGFTSGENTSPASDGPKRGRRTTNEANGSGPRRGPIEFVWTAPPAPGAQRVGLHSGQSEYIDDVDEALALAVRLEVVHQRIEQTPAMNKEDFEHETGTPHVDTSYDQSWVWRLMRGRE</sequence>
<reference evidence="2 3" key="1">
    <citation type="submission" date="2020-08" db="EMBL/GenBank/DDBJ databases">
        <title>Sequencing the genomes of 1000 actinobacteria strains.</title>
        <authorList>
            <person name="Klenk H.-P."/>
        </authorList>
    </citation>
    <scope>NUCLEOTIDE SEQUENCE [LARGE SCALE GENOMIC DNA]</scope>
    <source>
        <strain evidence="2 3">DSM 28238</strain>
    </source>
</reference>
<dbReference type="RefSeq" id="WP_183357022.1">
    <property type="nucleotide sequence ID" value="NZ_BAABKR010000004.1"/>
</dbReference>
<accession>A0A7W5TSI2</accession>
<keyword evidence="3" id="KW-1185">Reference proteome</keyword>
<gene>
    <name evidence="2" type="ORF">FHX47_000177</name>
</gene>
<protein>
    <submittedName>
        <fullName evidence="2">Uncharacterized protein</fullName>
    </submittedName>
</protein>
<comment type="caution">
    <text evidence="2">The sequence shown here is derived from an EMBL/GenBank/DDBJ whole genome shotgun (WGS) entry which is preliminary data.</text>
</comment>
<feature type="compositionally biased region" description="Polar residues" evidence="1">
    <location>
        <begin position="1"/>
        <end position="12"/>
    </location>
</feature>
<evidence type="ECO:0000256" key="1">
    <source>
        <dbReference type="SAM" id="MobiDB-lite"/>
    </source>
</evidence>
<dbReference type="EMBL" id="JACIBT010000001">
    <property type="protein sequence ID" value="MBB3666584.1"/>
    <property type="molecule type" value="Genomic_DNA"/>
</dbReference>
<dbReference type="Proteomes" id="UP000547528">
    <property type="component" value="Unassembled WGS sequence"/>
</dbReference>
<feature type="region of interest" description="Disordered" evidence="1">
    <location>
        <begin position="1"/>
        <end position="43"/>
    </location>
</feature>
<name>A0A7W5TSI2_9MICC</name>